<dbReference type="GO" id="GO:0050380">
    <property type="term" value="F:undecaprenyl-diphosphatase activity"/>
    <property type="evidence" value="ECO:0007669"/>
    <property type="project" value="UniProtKB-UniRule"/>
</dbReference>
<feature type="transmembrane region" description="Helical" evidence="14">
    <location>
        <begin position="114"/>
        <end position="136"/>
    </location>
</feature>
<keyword evidence="6 14" id="KW-0812">Transmembrane</keyword>
<evidence type="ECO:0000256" key="2">
    <source>
        <dbReference type="ARBA" id="ARBA00010621"/>
    </source>
</evidence>
<evidence type="ECO:0000256" key="6">
    <source>
        <dbReference type="ARBA" id="ARBA00022692"/>
    </source>
</evidence>
<comment type="function">
    <text evidence="14">Catalyzes the dephosphorylation of undecaprenyl diphosphate (UPP). Confers resistance to bacitracin.</text>
</comment>
<comment type="miscellaneous">
    <text evidence="14">Bacitracin is thought to be involved in the inhibition of peptidoglycan synthesis by sequestering undecaprenyl diphosphate, thereby reducing the pool of lipid carrier available.</text>
</comment>
<name>A0A5J6MIV4_9PROT</name>
<keyword evidence="14" id="KW-0961">Cell wall biogenesis/degradation</keyword>
<reference evidence="15 16" key="1">
    <citation type="submission" date="2019-08" db="EMBL/GenBank/DDBJ databases">
        <title>Hyperibacter terrae gen. nov., sp. nov. and Hyperibacter viscosus sp. nov., two new members in the family Rhodospirillaceae isolated from the rhizosphere of Hypericum perforatum.</title>
        <authorList>
            <person name="Noviana Z."/>
        </authorList>
    </citation>
    <scope>NUCLEOTIDE SEQUENCE [LARGE SCALE GENOMIC DNA]</scope>
    <source>
        <strain evidence="15 16">R5913</strain>
    </source>
</reference>
<dbReference type="Pfam" id="PF02673">
    <property type="entry name" value="BacA"/>
    <property type="match status" value="1"/>
</dbReference>
<dbReference type="GO" id="GO:0046677">
    <property type="term" value="P:response to antibiotic"/>
    <property type="evidence" value="ECO:0007669"/>
    <property type="project" value="UniProtKB-UniRule"/>
</dbReference>
<feature type="transmembrane region" description="Helical" evidence="14">
    <location>
        <begin position="264"/>
        <end position="281"/>
    </location>
</feature>
<protein>
    <recommendedName>
        <fullName evidence="4 14">Undecaprenyl-diphosphatase</fullName>
        <ecNumber evidence="3 14">3.6.1.27</ecNumber>
    </recommendedName>
    <alternativeName>
        <fullName evidence="12 14">Bacitracin resistance protein</fullName>
    </alternativeName>
    <alternativeName>
        <fullName evidence="11 14">Undecaprenyl pyrophosphate phosphatase</fullName>
    </alternativeName>
</protein>
<evidence type="ECO:0000256" key="4">
    <source>
        <dbReference type="ARBA" id="ARBA00021581"/>
    </source>
</evidence>
<evidence type="ECO:0000256" key="10">
    <source>
        <dbReference type="ARBA" id="ARBA00023251"/>
    </source>
</evidence>
<evidence type="ECO:0000256" key="5">
    <source>
        <dbReference type="ARBA" id="ARBA00022475"/>
    </source>
</evidence>
<dbReference type="EMBL" id="CP042906">
    <property type="protein sequence ID" value="QEX17299.1"/>
    <property type="molecule type" value="Genomic_DNA"/>
</dbReference>
<keyword evidence="7 14" id="KW-0378">Hydrolase</keyword>
<dbReference type="NCBIfam" id="NF001397">
    <property type="entry name" value="PRK00281.3-4"/>
    <property type="match status" value="1"/>
</dbReference>
<keyword evidence="14" id="KW-0133">Cell shape</keyword>
<organism evidence="15 16">
    <name type="scientific">Hypericibacter terrae</name>
    <dbReference type="NCBI Taxonomy" id="2602015"/>
    <lineage>
        <taxon>Bacteria</taxon>
        <taxon>Pseudomonadati</taxon>
        <taxon>Pseudomonadota</taxon>
        <taxon>Alphaproteobacteria</taxon>
        <taxon>Rhodospirillales</taxon>
        <taxon>Dongiaceae</taxon>
        <taxon>Hypericibacter</taxon>
    </lineage>
</organism>
<keyword evidence="14" id="KW-0573">Peptidoglycan synthesis</keyword>
<keyword evidence="8 14" id="KW-1133">Transmembrane helix</keyword>
<feature type="transmembrane region" description="Helical" evidence="14">
    <location>
        <begin position="86"/>
        <end position="108"/>
    </location>
</feature>
<feature type="transmembrane region" description="Helical" evidence="14">
    <location>
        <begin position="43"/>
        <end position="65"/>
    </location>
</feature>
<dbReference type="GO" id="GO:0071555">
    <property type="term" value="P:cell wall organization"/>
    <property type="evidence" value="ECO:0007669"/>
    <property type="project" value="UniProtKB-KW"/>
</dbReference>
<evidence type="ECO:0000256" key="3">
    <source>
        <dbReference type="ARBA" id="ARBA00012374"/>
    </source>
</evidence>
<evidence type="ECO:0000256" key="12">
    <source>
        <dbReference type="ARBA" id="ARBA00032932"/>
    </source>
</evidence>
<keyword evidence="16" id="KW-1185">Reference proteome</keyword>
<dbReference type="EC" id="3.6.1.27" evidence="3 14"/>
<comment type="similarity">
    <text evidence="2 14">Belongs to the UppP family.</text>
</comment>
<evidence type="ECO:0000256" key="1">
    <source>
        <dbReference type="ARBA" id="ARBA00004651"/>
    </source>
</evidence>
<dbReference type="InterPro" id="IPR003824">
    <property type="entry name" value="UppP"/>
</dbReference>
<evidence type="ECO:0000256" key="9">
    <source>
        <dbReference type="ARBA" id="ARBA00023136"/>
    </source>
</evidence>
<dbReference type="GO" id="GO:0009252">
    <property type="term" value="P:peptidoglycan biosynthetic process"/>
    <property type="evidence" value="ECO:0007669"/>
    <property type="project" value="UniProtKB-KW"/>
</dbReference>
<dbReference type="Proteomes" id="UP000326202">
    <property type="component" value="Chromosome"/>
</dbReference>
<dbReference type="GO" id="GO:0005886">
    <property type="term" value="C:plasma membrane"/>
    <property type="evidence" value="ECO:0007669"/>
    <property type="project" value="UniProtKB-SubCell"/>
</dbReference>
<evidence type="ECO:0000256" key="8">
    <source>
        <dbReference type="ARBA" id="ARBA00022989"/>
    </source>
</evidence>
<dbReference type="PANTHER" id="PTHR30622:SF4">
    <property type="entry name" value="UNDECAPRENYL-DIPHOSPHATASE"/>
    <property type="match status" value="1"/>
</dbReference>
<feature type="transmembrane region" description="Helical" evidence="14">
    <location>
        <begin position="195"/>
        <end position="215"/>
    </location>
</feature>
<dbReference type="GO" id="GO:0008360">
    <property type="term" value="P:regulation of cell shape"/>
    <property type="evidence" value="ECO:0007669"/>
    <property type="project" value="UniProtKB-KW"/>
</dbReference>
<evidence type="ECO:0000313" key="15">
    <source>
        <dbReference type="EMBL" id="QEX17299.1"/>
    </source>
</evidence>
<evidence type="ECO:0000256" key="11">
    <source>
        <dbReference type="ARBA" id="ARBA00032707"/>
    </source>
</evidence>
<keyword evidence="10 14" id="KW-0046">Antibiotic resistance</keyword>
<dbReference type="KEGG" id="htq:FRZ44_25950"/>
<keyword evidence="5 14" id="KW-1003">Cell membrane</keyword>
<keyword evidence="9 14" id="KW-0472">Membrane</keyword>
<comment type="catalytic activity">
    <reaction evidence="13 14">
        <text>di-trans,octa-cis-undecaprenyl diphosphate + H2O = di-trans,octa-cis-undecaprenyl phosphate + phosphate + H(+)</text>
        <dbReference type="Rhea" id="RHEA:28094"/>
        <dbReference type="ChEBI" id="CHEBI:15377"/>
        <dbReference type="ChEBI" id="CHEBI:15378"/>
        <dbReference type="ChEBI" id="CHEBI:43474"/>
        <dbReference type="ChEBI" id="CHEBI:58405"/>
        <dbReference type="ChEBI" id="CHEBI:60392"/>
        <dbReference type="EC" id="3.6.1.27"/>
    </reaction>
</comment>
<dbReference type="RefSeq" id="WP_151177570.1">
    <property type="nucleotide sequence ID" value="NZ_CP042906.1"/>
</dbReference>
<sequence length="283" mass="30496">MSWLQALLIAVLQGASELFPVSSLGHAVILPALLGWDLDQNGPSFLPFLVVLHVGTAAALLLYFWRDWTRLASTLMGFGSPEECAAGRRLTGLILLATLPAVIFGFALEKPLRHLFGTPVIAAVFLIVNGLVLFFGDRLRRAAVDRADGNDLGQMSWRDALIVGFCQCGALIPGISRSGATMVGGLLRGLHHEAAAHFSFLIATPIIIGAAILEIPKMLRQPGGGSITEIALLSGLVAGIVAFVSVWFLMRYFRKHDFQALNPFAYYCWAVGILALGVFALER</sequence>
<evidence type="ECO:0000256" key="13">
    <source>
        <dbReference type="ARBA" id="ARBA00047594"/>
    </source>
</evidence>
<evidence type="ECO:0000313" key="16">
    <source>
        <dbReference type="Proteomes" id="UP000326202"/>
    </source>
</evidence>
<dbReference type="OrthoDB" id="9808289at2"/>
<dbReference type="AlphaFoldDB" id="A0A5J6MIV4"/>
<evidence type="ECO:0000256" key="7">
    <source>
        <dbReference type="ARBA" id="ARBA00022801"/>
    </source>
</evidence>
<feature type="transmembrane region" description="Helical" evidence="14">
    <location>
        <begin position="227"/>
        <end position="249"/>
    </location>
</feature>
<dbReference type="PANTHER" id="PTHR30622">
    <property type="entry name" value="UNDECAPRENYL-DIPHOSPHATASE"/>
    <property type="match status" value="1"/>
</dbReference>
<proteinExistence type="inferred from homology"/>
<evidence type="ECO:0000256" key="14">
    <source>
        <dbReference type="HAMAP-Rule" id="MF_01006"/>
    </source>
</evidence>
<accession>A0A5J6MIV4</accession>
<comment type="subcellular location">
    <subcellularLocation>
        <location evidence="1 14">Cell membrane</location>
        <topology evidence="1 14">Multi-pass membrane protein</topology>
    </subcellularLocation>
</comment>
<dbReference type="HAMAP" id="MF_01006">
    <property type="entry name" value="Undec_diphosphatase"/>
    <property type="match status" value="1"/>
</dbReference>
<gene>
    <name evidence="15" type="primary">bacA</name>
    <name evidence="14" type="synonym">uppP</name>
    <name evidence="15" type="ORF">FRZ44_25950</name>
</gene>